<accession>R7S644</accession>
<evidence type="ECO:0000313" key="3">
    <source>
        <dbReference type="Proteomes" id="UP000054317"/>
    </source>
</evidence>
<evidence type="ECO:0000256" key="1">
    <source>
        <dbReference type="SAM" id="MobiDB-lite"/>
    </source>
</evidence>
<reference evidence="3" key="1">
    <citation type="journal article" date="2012" name="Science">
        <title>The Paleozoic origin of enzymatic lignin decomposition reconstructed from 31 fungal genomes.</title>
        <authorList>
            <person name="Floudas D."/>
            <person name="Binder M."/>
            <person name="Riley R."/>
            <person name="Barry K."/>
            <person name="Blanchette R.A."/>
            <person name="Henrissat B."/>
            <person name="Martinez A.T."/>
            <person name="Otillar R."/>
            <person name="Spatafora J.W."/>
            <person name="Yadav J.S."/>
            <person name="Aerts A."/>
            <person name="Benoit I."/>
            <person name="Boyd A."/>
            <person name="Carlson A."/>
            <person name="Copeland A."/>
            <person name="Coutinho P.M."/>
            <person name="de Vries R.P."/>
            <person name="Ferreira P."/>
            <person name="Findley K."/>
            <person name="Foster B."/>
            <person name="Gaskell J."/>
            <person name="Glotzer D."/>
            <person name="Gorecki P."/>
            <person name="Heitman J."/>
            <person name="Hesse C."/>
            <person name="Hori C."/>
            <person name="Igarashi K."/>
            <person name="Jurgens J.A."/>
            <person name="Kallen N."/>
            <person name="Kersten P."/>
            <person name="Kohler A."/>
            <person name="Kuees U."/>
            <person name="Kumar T.K.A."/>
            <person name="Kuo A."/>
            <person name="LaButti K."/>
            <person name="Larrondo L.F."/>
            <person name="Lindquist E."/>
            <person name="Ling A."/>
            <person name="Lombard V."/>
            <person name="Lucas S."/>
            <person name="Lundell T."/>
            <person name="Martin R."/>
            <person name="McLaughlin D.J."/>
            <person name="Morgenstern I."/>
            <person name="Morin E."/>
            <person name="Murat C."/>
            <person name="Nagy L.G."/>
            <person name="Nolan M."/>
            <person name="Ohm R.A."/>
            <person name="Patyshakuliyeva A."/>
            <person name="Rokas A."/>
            <person name="Ruiz-Duenas F.J."/>
            <person name="Sabat G."/>
            <person name="Salamov A."/>
            <person name="Samejima M."/>
            <person name="Schmutz J."/>
            <person name="Slot J.C."/>
            <person name="St John F."/>
            <person name="Stenlid J."/>
            <person name="Sun H."/>
            <person name="Sun S."/>
            <person name="Syed K."/>
            <person name="Tsang A."/>
            <person name="Wiebenga A."/>
            <person name="Young D."/>
            <person name="Pisabarro A."/>
            <person name="Eastwood D.C."/>
            <person name="Martin F."/>
            <person name="Cullen D."/>
            <person name="Grigoriev I.V."/>
            <person name="Hibbett D.S."/>
        </authorList>
    </citation>
    <scope>NUCLEOTIDE SEQUENCE [LARGE SCALE GENOMIC DNA]</scope>
    <source>
        <strain evidence="3">FP-101664</strain>
    </source>
</reference>
<feature type="non-terminal residue" evidence="2">
    <location>
        <position position="1017"/>
    </location>
</feature>
<dbReference type="RefSeq" id="XP_008045857.1">
    <property type="nucleotide sequence ID" value="XM_008047666.1"/>
</dbReference>
<dbReference type="Proteomes" id="UP000054317">
    <property type="component" value="Unassembled WGS sequence"/>
</dbReference>
<name>R7S644_TRAVS</name>
<dbReference type="OMA" id="SIWHEAH"/>
<dbReference type="OrthoDB" id="2733999at2759"/>
<dbReference type="GeneID" id="19417514"/>
<dbReference type="AlphaFoldDB" id="R7S644"/>
<evidence type="ECO:0000313" key="2">
    <source>
        <dbReference type="EMBL" id="EIW51258.1"/>
    </source>
</evidence>
<gene>
    <name evidence="2" type="ORF">TRAVEDRAFT_54722</name>
</gene>
<feature type="region of interest" description="Disordered" evidence="1">
    <location>
        <begin position="1"/>
        <end position="24"/>
    </location>
</feature>
<protein>
    <submittedName>
        <fullName evidence="2">Uncharacterized protein</fullName>
    </submittedName>
</protein>
<dbReference type="EMBL" id="JH711902">
    <property type="protein sequence ID" value="EIW51258.1"/>
    <property type="molecule type" value="Genomic_DNA"/>
</dbReference>
<organism evidence="2 3">
    <name type="scientific">Trametes versicolor (strain FP-101664)</name>
    <name type="common">White-rot fungus</name>
    <name type="synonym">Coriolus versicolor</name>
    <dbReference type="NCBI Taxonomy" id="717944"/>
    <lineage>
        <taxon>Eukaryota</taxon>
        <taxon>Fungi</taxon>
        <taxon>Dikarya</taxon>
        <taxon>Basidiomycota</taxon>
        <taxon>Agaricomycotina</taxon>
        <taxon>Agaricomycetes</taxon>
        <taxon>Polyporales</taxon>
        <taxon>Polyporaceae</taxon>
        <taxon>Trametes</taxon>
    </lineage>
</organism>
<sequence>MQSTRRSKDVSLSNPKRFPRLTEPLPLPPFYQETWIKHSDTFDDYHTGPTREEMLVENKQLGDIHAMYTMDPIATYIASSSWTRFADQGMRLLAGYAHMHYLREPWEVHAHILPCPRPAPHPSQYYHQLYQQRAQDEFLKKTRSTAAAFAGNPVLDFVTRVPPDIAFMGLEDMLQSYQEGNPACTENWDLFVRGFTPDQKLVCLDLERDSVDVPVQDILVDIDIDSIIWVTQTLRFKHGIDLAITPTVGKAPPIRKNNHVYVNILYPPTDQERFSGEREWVENITPLSIVPHTVFAKISDSSSPIYVLICFPRMLHRHEARGTWEALIPFEVQRMFWNEVLLPALRQNAEPGTEAYMPATVDENLLRAGSKDQRKGAHFKAKTVNIQPHILTDLQATMREIIRDNPELDLYGSFYFVLDAKNLKLQTRMSLHDVKQASSPWSKLKLCQPCLDLDYMVDRRNGELHIDIAYSFTPNPEATRTNLVGLWRLDVLEDSFGAGGYTKGTLHNIASLSRYGALQAPMSRERSQLSHTVFRSAYNLQYEPIRSSDNVPYFANDGDAYEVNETYHTECNRRISVFRGNAQNTTYGVRDEYRIGGQALLSFLEGWQDKTKQFLACNPILWVKSQHWFGYLAARVEVLQSLQIRLSMLQPPNYAILTSLICHLIREVSSTHTIPPQHVRASLAHLQAQTIINNYGTIFLHELDLSTIPMLPPIQDEDDEVIFRTMNITTEARKNLGKRRVQPISNAPSVGYPLGPTPTWKAIADAISSHPEGFVQQYQFDLYIPHTTVAARLFILFTFHAWSMLSNAWLIVPAISCPSSLEDAMEFWTIGMARGTIARVAFEATNGGLSGPVHGHRELSFKDRAKLFFPPPGHTVPSGSQWWFLLNAEVGYIYEYHRTLRESSNSAAQDINDGLGHIFSHLQLLPYALAGTPTSLGFLWKQDKDSVRLVINPRYYRMASIGTGQRKRNSTRRVTLSKAGFLKRISSNNSHGVSDMGAISKFQNALRQKSAKRANSK</sequence>
<feature type="compositionally biased region" description="Polar residues" evidence="1">
    <location>
        <begin position="1"/>
        <end position="14"/>
    </location>
</feature>
<dbReference type="KEGG" id="tvs:TRAVEDRAFT_54722"/>
<keyword evidence="3" id="KW-1185">Reference proteome</keyword>
<proteinExistence type="predicted"/>